<dbReference type="PANTHER" id="PTHR43356">
    <property type="entry name" value="PHOSPHATE ACETYLTRANSFERASE"/>
    <property type="match status" value="1"/>
</dbReference>
<evidence type="ECO:0000256" key="2">
    <source>
        <dbReference type="ARBA" id="ARBA00022679"/>
    </source>
</evidence>
<accession>A0ABT9Z114</accession>
<evidence type="ECO:0000256" key="1">
    <source>
        <dbReference type="ARBA" id="ARBA00005656"/>
    </source>
</evidence>
<dbReference type="NCBIfam" id="TIGR02706">
    <property type="entry name" value="P_butyryltrans"/>
    <property type="match status" value="1"/>
</dbReference>
<keyword evidence="3 5" id="KW-0012">Acyltransferase</keyword>
<protein>
    <submittedName>
        <fullName evidence="5">Phosphate butyryltransferase</fullName>
        <ecNumber evidence="5">2.3.1.19</ecNumber>
    </submittedName>
</protein>
<proteinExistence type="inferred from homology"/>
<dbReference type="Pfam" id="PF01515">
    <property type="entry name" value="PTA_PTB"/>
    <property type="match status" value="1"/>
</dbReference>
<sequence>MNFEKLLNHITEINGRVVAVAAADDEEVIEAVKEAVLRKLAMFILFGNKEKIDKLLRLKGIKNDNIQVIHTQTKEEAAELAVKSVHNDEATILMKGMVSSATLLKAVLNKEYGLRTNRVLSHVAIFEIPGFSKSMIVTDAAMNIHPNLEKKQQIIENAVDMAKSIGVNNPKVAVLAAIENVNPAMEVTLDAASLTLMNKRGQIKDCIIDGPLALDNAVSTIAAKQKGIDSEVAGNADILLVPTIEAGNILYKSLIYFAKAKVGSVIAGAKAPIVLTSRSDSAECKLYSLALAICSSK</sequence>
<keyword evidence="2 5" id="KW-0808">Transferase</keyword>
<dbReference type="EC" id="2.3.1.19" evidence="5"/>
<dbReference type="PANTHER" id="PTHR43356:SF2">
    <property type="entry name" value="PHOSPHATE ACETYLTRANSFERASE"/>
    <property type="match status" value="1"/>
</dbReference>
<dbReference type="InterPro" id="IPR050500">
    <property type="entry name" value="Phos_Acetyltrans/Butyryltrans"/>
</dbReference>
<evidence type="ECO:0000313" key="6">
    <source>
        <dbReference type="Proteomes" id="UP001232245"/>
    </source>
</evidence>
<evidence type="ECO:0000259" key="4">
    <source>
        <dbReference type="Pfam" id="PF01515"/>
    </source>
</evidence>
<evidence type="ECO:0000256" key="3">
    <source>
        <dbReference type="ARBA" id="ARBA00023315"/>
    </source>
</evidence>
<dbReference type="Gene3D" id="3.40.718.10">
    <property type="entry name" value="Isopropylmalate Dehydrogenase"/>
    <property type="match status" value="1"/>
</dbReference>
<dbReference type="SUPFAM" id="SSF53659">
    <property type="entry name" value="Isocitrate/Isopropylmalate dehydrogenase-like"/>
    <property type="match status" value="1"/>
</dbReference>
<comment type="similarity">
    <text evidence="1">Belongs to the phosphate acetyltransferase and butyryltransferase family.</text>
</comment>
<gene>
    <name evidence="5" type="ORF">J2S02_001304</name>
</gene>
<dbReference type="NCBIfam" id="NF006045">
    <property type="entry name" value="PRK08190.1"/>
    <property type="match status" value="1"/>
</dbReference>
<evidence type="ECO:0000313" key="5">
    <source>
        <dbReference type="EMBL" id="MDQ0224975.1"/>
    </source>
</evidence>
<dbReference type="GO" id="GO:0050182">
    <property type="term" value="F:phosphate butyryltransferase activity"/>
    <property type="evidence" value="ECO:0007669"/>
    <property type="project" value="UniProtKB-EC"/>
</dbReference>
<dbReference type="RefSeq" id="WP_174880533.1">
    <property type="nucleotide sequence ID" value="NZ_CADEPK010000202.1"/>
</dbReference>
<dbReference type="NCBIfam" id="NF005837">
    <property type="entry name" value="PRK07742.1"/>
    <property type="match status" value="1"/>
</dbReference>
<dbReference type="InterPro" id="IPR014079">
    <property type="entry name" value="Phosphate_butyryltransferase"/>
</dbReference>
<dbReference type="InterPro" id="IPR002505">
    <property type="entry name" value="PTA_PTB"/>
</dbReference>
<name>A0ABT9Z114_9BACI</name>
<dbReference type="EMBL" id="JAUSTZ010000002">
    <property type="protein sequence ID" value="MDQ0224975.1"/>
    <property type="molecule type" value="Genomic_DNA"/>
</dbReference>
<dbReference type="InterPro" id="IPR012147">
    <property type="entry name" value="P_Ac_Bu_trans"/>
</dbReference>
<organism evidence="5 6">
    <name type="scientific">Metabacillus niabensis</name>
    <dbReference type="NCBI Taxonomy" id="324854"/>
    <lineage>
        <taxon>Bacteria</taxon>
        <taxon>Bacillati</taxon>
        <taxon>Bacillota</taxon>
        <taxon>Bacilli</taxon>
        <taxon>Bacillales</taxon>
        <taxon>Bacillaceae</taxon>
        <taxon>Metabacillus</taxon>
    </lineage>
</organism>
<dbReference type="PIRSF" id="PIRSF000428">
    <property type="entry name" value="P_Ac_trans"/>
    <property type="match status" value="1"/>
</dbReference>
<dbReference type="Proteomes" id="UP001232245">
    <property type="component" value="Unassembled WGS sequence"/>
</dbReference>
<comment type="caution">
    <text evidence="5">The sequence shown here is derived from an EMBL/GenBank/DDBJ whole genome shotgun (WGS) entry which is preliminary data.</text>
</comment>
<reference evidence="5 6" key="1">
    <citation type="submission" date="2023-07" db="EMBL/GenBank/DDBJ databases">
        <title>Genomic Encyclopedia of Type Strains, Phase IV (KMG-IV): sequencing the most valuable type-strain genomes for metagenomic binning, comparative biology and taxonomic classification.</title>
        <authorList>
            <person name="Goeker M."/>
        </authorList>
    </citation>
    <scope>NUCLEOTIDE SEQUENCE [LARGE SCALE GENOMIC DNA]</scope>
    <source>
        <strain evidence="5 6">DSM 17723</strain>
    </source>
</reference>
<keyword evidence="6" id="KW-1185">Reference proteome</keyword>
<feature type="domain" description="Phosphate acetyl/butaryl transferase" evidence="4">
    <location>
        <begin position="51"/>
        <end position="292"/>
    </location>
</feature>